<accession>A0AAN6I0X3</accession>
<gene>
    <name evidence="1" type="ORF">KL933_002555</name>
</gene>
<sequence length="549" mass="64263">MQRPPSALLKERSAPFFTFRFHPPTRRNYVRTIQQNKEFLSPPEPQNWYTLLTKPPSQNKQRLASFQKEVIEGLRSPANRSFSYLFMKPFRRHRPLAHASNSKSILPHVPSSYDAPEVLRRQVKRRSMPFHLSHRISTYLQQKNLDDIGSVYFEIPTPRAAHLSILQLEQLLSLILSIKRANLETSDTAIRILEDIECDFNGLGPLEQTKLVYFYARLQMPFEKIIQKVLEKSYFHPHTWHLLLELYTSHTDEILGLMRTRVSPDRPLLLKLLEKSSSLNSVLNIIDIFKQRHMHLDHEVLNMILVKLAVFDEYMVAKSILDIMFETSQKIAEKPFRVQQNSNHEPLIRKFTLYEHHGLMTIRRRRNLVNKIELINEWLPENAPLILYPQRPTPFLMHHFFVVNLSSDMSVARRLQILNLLEMMTAAKVPILNKTVILVLQRLEELNELVQQDVDLVAQMVELYQESKRFNTYLETQATSSAFDKAELAPYLLVKSDDGKITFEVANGAGWNSDCYDHVIFHLGSKLYHKSTELKFERLAELLLQLHKD</sequence>
<dbReference type="Proteomes" id="UP000738402">
    <property type="component" value="Unassembled WGS sequence"/>
</dbReference>
<dbReference type="AlphaFoldDB" id="A0AAN6I0X3"/>
<evidence type="ECO:0008006" key="3">
    <source>
        <dbReference type="Google" id="ProtNLM"/>
    </source>
</evidence>
<proteinExistence type="predicted"/>
<protein>
    <recommendedName>
        <fullName evidence="3">ATPase expression protein 1</fullName>
    </recommendedName>
</protein>
<reference evidence="1" key="1">
    <citation type="journal article" date="2021" name="G3 (Bethesda)">
        <title>Genomic diversity, chromosomal rearrangements, and interspecies hybridization in the ogataea polymorpha species complex.</title>
        <authorList>
            <person name="Hanson S.J."/>
            <person name="Cinneide E.O."/>
            <person name="Salzberg L.I."/>
            <person name="Wolfe K.H."/>
            <person name="McGowan J."/>
            <person name="Fitzpatrick D.A."/>
            <person name="Matlin K."/>
        </authorList>
    </citation>
    <scope>NUCLEOTIDE SEQUENCE</scope>
    <source>
        <strain evidence="1">83-405-1</strain>
    </source>
</reference>
<organism evidence="1 2">
    <name type="scientific">Ogataea haglerorum</name>
    <dbReference type="NCBI Taxonomy" id="1937702"/>
    <lineage>
        <taxon>Eukaryota</taxon>
        <taxon>Fungi</taxon>
        <taxon>Dikarya</taxon>
        <taxon>Ascomycota</taxon>
        <taxon>Saccharomycotina</taxon>
        <taxon>Pichiomycetes</taxon>
        <taxon>Pichiales</taxon>
        <taxon>Pichiaceae</taxon>
        <taxon>Ogataea</taxon>
    </lineage>
</organism>
<evidence type="ECO:0000313" key="2">
    <source>
        <dbReference type="Proteomes" id="UP000738402"/>
    </source>
</evidence>
<comment type="caution">
    <text evidence="1">The sequence shown here is derived from an EMBL/GenBank/DDBJ whole genome shotgun (WGS) entry which is preliminary data.</text>
</comment>
<evidence type="ECO:0000313" key="1">
    <source>
        <dbReference type="EMBL" id="KAG7727621.1"/>
    </source>
</evidence>
<dbReference type="EMBL" id="JAHLUH010000006">
    <property type="protein sequence ID" value="KAG7727621.1"/>
    <property type="molecule type" value="Genomic_DNA"/>
</dbReference>
<name>A0AAN6I0X3_9ASCO</name>